<dbReference type="EMBL" id="KQ435794">
    <property type="protein sequence ID" value="KOX73826.1"/>
    <property type="molecule type" value="Genomic_DNA"/>
</dbReference>
<feature type="region of interest" description="Disordered" evidence="1">
    <location>
        <begin position="230"/>
        <end position="256"/>
    </location>
</feature>
<sequence length="256" mass="28688">MPETAVQRRTEGRNRVLFPFAYPTSSSIFLSLLFVFRYANYEDSARCTNEGLSVCSRVAWLPRQTAQFQCSHKLKNLRVCYQAACATYTVAGSEQPLCAGWMIRSVKYVARMNSRRGGEVSHVRSPSETSLKGDYEKQSDQRAPRKRARKIGWSRWYACQPADEVRTEVAATAATCTYVHDGPWGDVARGRTRDTVFPPWGTNRILCNASFSNEIGSYGGWWRRNGRLEEGKRHGASRNSTGGSEPSSNRGTHAGV</sequence>
<feature type="region of interest" description="Disordered" evidence="1">
    <location>
        <begin position="119"/>
        <end position="145"/>
    </location>
</feature>
<dbReference type="Proteomes" id="UP000053105">
    <property type="component" value="Unassembled WGS sequence"/>
</dbReference>
<evidence type="ECO:0000313" key="4">
    <source>
        <dbReference type="Proteomes" id="UP000053105"/>
    </source>
</evidence>
<accession>A0A0M9A0G3</accession>
<gene>
    <name evidence="3" type="ORF">WN51_13904</name>
</gene>
<name>A0A0M9A0G3_9HYME</name>
<proteinExistence type="predicted"/>
<reference evidence="3 4" key="1">
    <citation type="submission" date="2015-07" db="EMBL/GenBank/DDBJ databases">
        <title>The genome of Melipona quadrifasciata.</title>
        <authorList>
            <person name="Pan H."/>
            <person name="Kapheim K."/>
        </authorList>
    </citation>
    <scope>NUCLEOTIDE SEQUENCE [LARGE SCALE GENOMIC DNA]</scope>
    <source>
        <strain evidence="3">0111107301</strain>
        <tissue evidence="3">Whole body</tissue>
    </source>
</reference>
<feature type="transmembrane region" description="Helical" evidence="2">
    <location>
        <begin position="20"/>
        <end position="39"/>
    </location>
</feature>
<evidence type="ECO:0000313" key="3">
    <source>
        <dbReference type="EMBL" id="KOX73826.1"/>
    </source>
</evidence>
<keyword evidence="2" id="KW-0472">Membrane</keyword>
<dbReference type="AlphaFoldDB" id="A0A0M9A0G3"/>
<evidence type="ECO:0000256" key="2">
    <source>
        <dbReference type="SAM" id="Phobius"/>
    </source>
</evidence>
<keyword evidence="2" id="KW-0812">Transmembrane</keyword>
<feature type="compositionally biased region" description="Polar residues" evidence="1">
    <location>
        <begin position="237"/>
        <end position="256"/>
    </location>
</feature>
<protein>
    <submittedName>
        <fullName evidence="3">Uncharacterized protein</fullName>
    </submittedName>
</protein>
<feature type="compositionally biased region" description="Basic and acidic residues" evidence="1">
    <location>
        <begin position="131"/>
        <end position="143"/>
    </location>
</feature>
<keyword evidence="2" id="KW-1133">Transmembrane helix</keyword>
<evidence type="ECO:0000256" key="1">
    <source>
        <dbReference type="SAM" id="MobiDB-lite"/>
    </source>
</evidence>
<keyword evidence="4" id="KW-1185">Reference proteome</keyword>
<organism evidence="3 4">
    <name type="scientific">Melipona quadrifasciata</name>
    <dbReference type="NCBI Taxonomy" id="166423"/>
    <lineage>
        <taxon>Eukaryota</taxon>
        <taxon>Metazoa</taxon>
        <taxon>Ecdysozoa</taxon>
        <taxon>Arthropoda</taxon>
        <taxon>Hexapoda</taxon>
        <taxon>Insecta</taxon>
        <taxon>Pterygota</taxon>
        <taxon>Neoptera</taxon>
        <taxon>Endopterygota</taxon>
        <taxon>Hymenoptera</taxon>
        <taxon>Apocrita</taxon>
        <taxon>Aculeata</taxon>
        <taxon>Apoidea</taxon>
        <taxon>Anthophila</taxon>
        <taxon>Apidae</taxon>
        <taxon>Melipona</taxon>
    </lineage>
</organism>
<dbReference type="OrthoDB" id="10499250at2759"/>